<protein>
    <recommendedName>
        <fullName evidence="9">Major facilitator superfamily (MFS) profile domain-containing protein</fullName>
    </recommendedName>
</protein>
<dbReference type="InterPro" id="IPR020846">
    <property type="entry name" value="MFS_dom"/>
</dbReference>
<dbReference type="Gene3D" id="1.20.1250.20">
    <property type="entry name" value="MFS general substrate transporter like domains"/>
    <property type="match status" value="1"/>
</dbReference>
<feature type="transmembrane region" description="Helical" evidence="8">
    <location>
        <begin position="319"/>
        <end position="341"/>
    </location>
</feature>
<feature type="transmembrane region" description="Helical" evidence="8">
    <location>
        <begin position="86"/>
        <end position="103"/>
    </location>
</feature>
<proteinExistence type="predicted"/>
<keyword evidence="2" id="KW-0813">Transport</keyword>
<evidence type="ECO:0000256" key="7">
    <source>
        <dbReference type="ARBA" id="ARBA00023136"/>
    </source>
</evidence>
<dbReference type="AlphaFoldDB" id="A0A9P0MSI3"/>
<keyword evidence="5 8" id="KW-0812">Transmembrane</keyword>
<feature type="transmembrane region" description="Helical" evidence="8">
    <location>
        <begin position="109"/>
        <end position="133"/>
    </location>
</feature>
<dbReference type="PRINTS" id="PR00171">
    <property type="entry name" value="SUGRTRNSPORT"/>
</dbReference>
<dbReference type="GO" id="GO:0022857">
    <property type="term" value="F:transmembrane transporter activity"/>
    <property type="evidence" value="ECO:0007669"/>
    <property type="project" value="InterPro"/>
</dbReference>
<feature type="transmembrane region" description="Helical" evidence="8">
    <location>
        <begin position="20"/>
        <end position="42"/>
    </location>
</feature>
<evidence type="ECO:0000256" key="8">
    <source>
        <dbReference type="SAM" id="Phobius"/>
    </source>
</evidence>
<dbReference type="PANTHER" id="PTHR48021">
    <property type="match status" value="1"/>
</dbReference>
<dbReference type="SUPFAM" id="SSF103473">
    <property type="entry name" value="MFS general substrate transporter"/>
    <property type="match status" value="1"/>
</dbReference>
<feature type="transmembrane region" description="Helical" evidence="8">
    <location>
        <begin position="254"/>
        <end position="277"/>
    </location>
</feature>
<feature type="transmembrane region" description="Helical" evidence="8">
    <location>
        <begin position="62"/>
        <end position="79"/>
    </location>
</feature>
<evidence type="ECO:0000256" key="1">
    <source>
        <dbReference type="ARBA" id="ARBA00004651"/>
    </source>
</evidence>
<feature type="transmembrane region" description="Helical" evidence="8">
    <location>
        <begin position="172"/>
        <end position="190"/>
    </location>
</feature>
<feature type="domain" description="Major facilitator superfamily (MFS) profile" evidence="9">
    <location>
        <begin position="21"/>
        <end position="444"/>
    </location>
</feature>
<dbReference type="PANTHER" id="PTHR48021:SF47">
    <property type="entry name" value="GH17672P"/>
    <property type="match status" value="1"/>
</dbReference>
<evidence type="ECO:0000313" key="11">
    <source>
        <dbReference type="Proteomes" id="UP001152798"/>
    </source>
</evidence>
<evidence type="ECO:0000259" key="9">
    <source>
        <dbReference type="PROSITE" id="PS50850"/>
    </source>
</evidence>
<dbReference type="InterPro" id="IPR050549">
    <property type="entry name" value="MFS_Trehalose_Transporter"/>
</dbReference>
<dbReference type="PROSITE" id="PS50850">
    <property type="entry name" value="MFS"/>
    <property type="match status" value="1"/>
</dbReference>
<feature type="transmembrane region" description="Helical" evidence="8">
    <location>
        <begin position="145"/>
        <end position="166"/>
    </location>
</feature>
<keyword evidence="11" id="KW-1185">Reference proteome</keyword>
<dbReference type="Proteomes" id="UP001152798">
    <property type="component" value="Chromosome 6"/>
</dbReference>
<keyword evidence="6 8" id="KW-1133">Transmembrane helix</keyword>
<reference evidence="10" key="1">
    <citation type="submission" date="2022-01" db="EMBL/GenBank/DDBJ databases">
        <authorList>
            <person name="King R."/>
        </authorList>
    </citation>
    <scope>NUCLEOTIDE SEQUENCE</scope>
</reference>
<dbReference type="OrthoDB" id="4142200at2759"/>
<evidence type="ECO:0000256" key="2">
    <source>
        <dbReference type="ARBA" id="ARBA00022448"/>
    </source>
</evidence>
<evidence type="ECO:0000256" key="5">
    <source>
        <dbReference type="ARBA" id="ARBA00022692"/>
    </source>
</evidence>
<feature type="transmembrane region" description="Helical" evidence="8">
    <location>
        <begin position="422"/>
        <end position="440"/>
    </location>
</feature>
<feature type="transmembrane region" description="Helical" evidence="8">
    <location>
        <begin position="353"/>
        <end position="378"/>
    </location>
</feature>
<dbReference type="FunFam" id="1.20.1250.20:FF:000218">
    <property type="entry name" value="facilitated trehalose transporter Tret1"/>
    <property type="match status" value="1"/>
</dbReference>
<name>A0A9P0MSI3_NEZVI</name>
<dbReference type="InterPro" id="IPR036259">
    <property type="entry name" value="MFS_trans_sf"/>
</dbReference>
<dbReference type="Pfam" id="PF00083">
    <property type="entry name" value="Sugar_tr"/>
    <property type="match status" value="1"/>
</dbReference>
<gene>
    <name evidence="10" type="ORF">NEZAVI_LOCUS13770</name>
</gene>
<feature type="transmembrane region" description="Helical" evidence="8">
    <location>
        <begin position="390"/>
        <end position="416"/>
    </location>
</feature>
<keyword evidence="4" id="KW-0762">Sugar transport</keyword>
<dbReference type="EMBL" id="OV725082">
    <property type="protein sequence ID" value="CAH1405593.1"/>
    <property type="molecule type" value="Genomic_DNA"/>
</dbReference>
<evidence type="ECO:0000256" key="6">
    <source>
        <dbReference type="ARBA" id="ARBA00022989"/>
    </source>
</evidence>
<organism evidence="10 11">
    <name type="scientific">Nezara viridula</name>
    <name type="common">Southern green stink bug</name>
    <name type="synonym">Cimex viridulus</name>
    <dbReference type="NCBI Taxonomy" id="85310"/>
    <lineage>
        <taxon>Eukaryota</taxon>
        <taxon>Metazoa</taxon>
        <taxon>Ecdysozoa</taxon>
        <taxon>Arthropoda</taxon>
        <taxon>Hexapoda</taxon>
        <taxon>Insecta</taxon>
        <taxon>Pterygota</taxon>
        <taxon>Neoptera</taxon>
        <taxon>Paraneoptera</taxon>
        <taxon>Hemiptera</taxon>
        <taxon>Heteroptera</taxon>
        <taxon>Panheteroptera</taxon>
        <taxon>Pentatomomorpha</taxon>
        <taxon>Pentatomoidea</taxon>
        <taxon>Pentatomidae</taxon>
        <taxon>Pentatominae</taxon>
        <taxon>Nezara</taxon>
    </lineage>
</organism>
<sequence>MVTVKDSKEAIVKRDRPSRLKLYLSVFAVYILHITTGCVLSFPSPVIPKLNLTKDEQSLISSLYSLGATPGPLVLAFGLDTIGRKGTLYVVWLLYMGSWAMLWSSEKIIIVYLGRLIAGLGFAGAFAGTSVYIAEIADNDSRGPLNSISQVFLAIGFLVEYCAGPYVSYEMLVFISFCVTASFGIVFFFAPESPYYLIAKGKKTEAFKVLKTLRGNLTDESINAEIKEIEDQFSRENESGTGLKKLMSPPVLKALAMSLFLIILQQGSGINAVLAYVQPIFQKANLSLDDTVVPMLVGLTNLVSSLPVPLLVGKFGVKIVLVTCGVAMGICLNLLGLYFYLLYGYYDVTSLEFLPVVSVILFNVFFCIGSGSLTWVVIADVFPSSVKGTATAICSSFSALFGFGVIEAFILLLNNWGFENTFVLFGCILLLGSLVQIIFVPNTSKMTFQDIEKYFDRKA</sequence>
<evidence type="ECO:0000313" key="10">
    <source>
        <dbReference type="EMBL" id="CAH1405593.1"/>
    </source>
</evidence>
<accession>A0A9P0MSI3</accession>
<feature type="transmembrane region" description="Helical" evidence="8">
    <location>
        <begin position="292"/>
        <end position="312"/>
    </location>
</feature>
<keyword evidence="3" id="KW-1003">Cell membrane</keyword>
<comment type="subcellular location">
    <subcellularLocation>
        <location evidence="1">Cell membrane</location>
        <topology evidence="1">Multi-pass membrane protein</topology>
    </subcellularLocation>
</comment>
<dbReference type="InterPro" id="IPR005828">
    <property type="entry name" value="MFS_sugar_transport-like"/>
</dbReference>
<dbReference type="GO" id="GO:0005886">
    <property type="term" value="C:plasma membrane"/>
    <property type="evidence" value="ECO:0007669"/>
    <property type="project" value="UniProtKB-SubCell"/>
</dbReference>
<dbReference type="InterPro" id="IPR003663">
    <property type="entry name" value="Sugar/inositol_transpt"/>
</dbReference>
<keyword evidence="7 8" id="KW-0472">Membrane</keyword>
<evidence type="ECO:0000256" key="3">
    <source>
        <dbReference type="ARBA" id="ARBA00022475"/>
    </source>
</evidence>
<evidence type="ECO:0000256" key="4">
    <source>
        <dbReference type="ARBA" id="ARBA00022597"/>
    </source>
</evidence>